<name>A0A645BC21_9ZZZZ</name>
<dbReference type="InterPro" id="IPR050792">
    <property type="entry name" value="ADP-ribosylglycohydrolase"/>
</dbReference>
<dbReference type="Gene3D" id="1.10.4080.10">
    <property type="entry name" value="ADP-ribosylation/Crystallin J1"/>
    <property type="match status" value="1"/>
</dbReference>
<comment type="caution">
    <text evidence="3">The sequence shown here is derived from an EMBL/GenBank/DDBJ whole genome shotgun (WGS) entry which is preliminary data.</text>
</comment>
<reference evidence="3" key="1">
    <citation type="submission" date="2019-08" db="EMBL/GenBank/DDBJ databases">
        <authorList>
            <person name="Kucharzyk K."/>
            <person name="Murdoch R.W."/>
            <person name="Higgins S."/>
            <person name="Loffler F."/>
        </authorList>
    </citation>
    <scope>NUCLEOTIDE SEQUENCE</scope>
</reference>
<proteinExistence type="inferred from homology"/>
<evidence type="ECO:0000256" key="2">
    <source>
        <dbReference type="ARBA" id="ARBA00022801"/>
    </source>
</evidence>
<dbReference type="PANTHER" id="PTHR16222">
    <property type="entry name" value="ADP-RIBOSYLGLYCOHYDROLASE"/>
    <property type="match status" value="1"/>
</dbReference>
<comment type="similarity">
    <text evidence="1">Belongs to the ADP-ribosylglycohydrolase family.</text>
</comment>
<dbReference type="EMBL" id="VSSQ01017202">
    <property type="protein sequence ID" value="MPM59264.1"/>
    <property type="molecule type" value="Genomic_DNA"/>
</dbReference>
<evidence type="ECO:0000256" key="1">
    <source>
        <dbReference type="ARBA" id="ARBA00010702"/>
    </source>
</evidence>
<dbReference type="InterPro" id="IPR005502">
    <property type="entry name" value="Ribosyl_crysJ1"/>
</dbReference>
<accession>A0A645BC21</accession>
<evidence type="ECO:0000313" key="3">
    <source>
        <dbReference type="EMBL" id="MPM59264.1"/>
    </source>
</evidence>
<dbReference type="SUPFAM" id="SSF101478">
    <property type="entry name" value="ADP-ribosylglycohydrolase"/>
    <property type="match status" value="1"/>
</dbReference>
<dbReference type="PANTHER" id="PTHR16222:SF24">
    <property type="entry name" value="ADP-RIBOSYLHYDROLASE ARH3"/>
    <property type="match status" value="1"/>
</dbReference>
<sequence length="221" mass="23055">METSSKYDFLTVDNAKGSNGSAMKISPAGLISGGDIDKAIKNAIILCMPTHGNSTSLSGACAVAASVAKALNENATVNDLIEAGLYGAKYGEEYGIKLGKQLACPSVYKRIKLAVEIAEKYNCNMEMTMKELTDIIGSGLSCAEAVPCAFGLLKAADGNAMESIFGGVNIGNDTDTVATIAGAMAGTLQGISAFPCEYLPIINNVNGYNLEYIAHEFDRLS</sequence>
<dbReference type="Pfam" id="PF03747">
    <property type="entry name" value="ADP_ribosyl_GH"/>
    <property type="match status" value="1"/>
</dbReference>
<dbReference type="GO" id="GO:0016787">
    <property type="term" value="F:hydrolase activity"/>
    <property type="evidence" value="ECO:0007669"/>
    <property type="project" value="UniProtKB-KW"/>
</dbReference>
<evidence type="ECO:0008006" key="4">
    <source>
        <dbReference type="Google" id="ProtNLM"/>
    </source>
</evidence>
<dbReference type="InterPro" id="IPR036705">
    <property type="entry name" value="Ribosyl_crysJ1_sf"/>
</dbReference>
<keyword evidence="2" id="KW-0378">Hydrolase</keyword>
<organism evidence="3">
    <name type="scientific">bioreactor metagenome</name>
    <dbReference type="NCBI Taxonomy" id="1076179"/>
    <lineage>
        <taxon>unclassified sequences</taxon>
        <taxon>metagenomes</taxon>
        <taxon>ecological metagenomes</taxon>
    </lineage>
</organism>
<gene>
    <name evidence="3" type="ORF">SDC9_106104</name>
</gene>
<dbReference type="AlphaFoldDB" id="A0A645BC21"/>
<protein>
    <recommendedName>
        <fullName evidence="4">ADP-ribosylglycohydrolase</fullName>
    </recommendedName>
</protein>